<dbReference type="EMBL" id="MFBF01000009">
    <property type="protein sequence ID" value="OGD91846.1"/>
    <property type="molecule type" value="Genomic_DNA"/>
</dbReference>
<proteinExistence type="predicted"/>
<comment type="caution">
    <text evidence="1">The sequence shown here is derived from an EMBL/GenBank/DDBJ whole genome shotgun (WGS) entry which is preliminary data.</text>
</comment>
<organism evidence="1 2">
    <name type="scientific">Candidatus Curtissbacteria bacterium RIFCSPHIGHO2_02_FULL_42_15</name>
    <dbReference type="NCBI Taxonomy" id="1797716"/>
    <lineage>
        <taxon>Bacteria</taxon>
        <taxon>Candidatus Curtissiibacteriota</taxon>
    </lineage>
</organism>
<evidence type="ECO:0000313" key="2">
    <source>
        <dbReference type="Proteomes" id="UP000177124"/>
    </source>
</evidence>
<reference evidence="1 2" key="1">
    <citation type="journal article" date="2016" name="Nat. Commun.">
        <title>Thousands of microbial genomes shed light on interconnected biogeochemical processes in an aquifer system.</title>
        <authorList>
            <person name="Anantharaman K."/>
            <person name="Brown C.T."/>
            <person name="Hug L.A."/>
            <person name="Sharon I."/>
            <person name="Castelle C.J."/>
            <person name="Probst A.J."/>
            <person name="Thomas B.C."/>
            <person name="Singh A."/>
            <person name="Wilkins M.J."/>
            <person name="Karaoz U."/>
            <person name="Brodie E.L."/>
            <person name="Williams K.H."/>
            <person name="Hubbard S.S."/>
            <person name="Banfield J.F."/>
        </authorList>
    </citation>
    <scope>NUCLEOTIDE SEQUENCE [LARGE SCALE GENOMIC DNA]</scope>
</reference>
<protein>
    <recommendedName>
        <fullName evidence="3">PsbP C-terminal domain-containing protein</fullName>
    </recommendedName>
</protein>
<accession>A0A1F5GIZ2</accession>
<dbReference type="STRING" id="1797716.A3D07_00310"/>
<evidence type="ECO:0008006" key="3">
    <source>
        <dbReference type="Google" id="ProtNLM"/>
    </source>
</evidence>
<sequence>MFLIAYAVIFYILGSQKSIQGIIDPGELNKNGNENSLDLPINSPVPYADTQTSRVIASYVKLCSNIVHSYEVSYPKDWFTSYIEQSQECAFFAPYAFVVPQDTSDFFVPVKLEVHSILDWPNLQKLYLNPNDFQNIVSIENKEIDGKPVTKVKTTATGNGSQKRGLLGVTYLIFDVEKPVVVSYSQLDETEDIGKTEEGLDEIASSFKYF</sequence>
<evidence type="ECO:0000313" key="1">
    <source>
        <dbReference type="EMBL" id="OGD91846.1"/>
    </source>
</evidence>
<dbReference type="Proteomes" id="UP000177124">
    <property type="component" value="Unassembled WGS sequence"/>
</dbReference>
<name>A0A1F5GIZ2_9BACT</name>
<gene>
    <name evidence="1" type="ORF">A3D07_00310</name>
</gene>
<dbReference type="AlphaFoldDB" id="A0A1F5GIZ2"/>